<dbReference type="Pfam" id="PF08719">
    <property type="entry name" value="NADAR"/>
    <property type="match status" value="1"/>
</dbReference>
<evidence type="ECO:0000313" key="5">
    <source>
        <dbReference type="Proteomes" id="UP000317243"/>
    </source>
</evidence>
<dbReference type="InterPro" id="IPR037238">
    <property type="entry name" value="YbiA-like_sf"/>
</dbReference>
<gene>
    <name evidence="4" type="primary">ybiA_2</name>
    <name evidence="4" type="ORF">KOR42_28590</name>
</gene>
<dbReference type="Gene3D" id="1.10.357.40">
    <property type="entry name" value="YbiA-like"/>
    <property type="match status" value="1"/>
</dbReference>
<comment type="catalytic activity">
    <reaction evidence="1">
        <text>5-amino-6-(5-phospho-D-ribosylamino)uracil + H2O = 5,6-diaminouracil + D-ribose 5-phosphate</text>
        <dbReference type="Rhea" id="RHEA:55020"/>
        <dbReference type="ChEBI" id="CHEBI:15377"/>
        <dbReference type="ChEBI" id="CHEBI:46252"/>
        <dbReference type="ChEBI" id="CHEBI:58453"/>
        <dbReference type="ChEBI" id="CHEBI:78346"/>
    </reaction>
</comment>
<dbReference type="EMBL" id="SIHI01000004">
    <property type="protein sequence ID" value="TWT55473.1"/>
    <property type="molecule type" value="Genomic_DNA"/>
</dbReference>
<dbReference type="RefSeq" id="WP_146510363.1">
    <property type="nucleotide sequence ID" value="NZ_SIHI01000004.1"/>
</dbReference>
<sequence>MSENITPDWKLFETQRATHKRHAKRRTPLTILIRKVREQHGWLGNMSAHPVEWEGKKYRTTEALFQALRFDDPEVVVAIREQKSPMAAKMVAKKHKAQMTVEPMSEDDLFHMRLCLLLKVEQHPELKNRLLETGNEEIIEDCSKRKRGSALFWGAAFDGEKWVGDNQLGKLWMELREELQPTRCLAA</sequence>
<evidence type="ECO:0000256" key="2">
    <source>
        <dbReference type="ARBA" id="ARBA00000751"/>
    </source>
</evidence>
<dbReference type="OrthoDB" id="277379at2"/>
<comment type="catalytic activity">
    <reaction evidence="2">
        <text>2,5-diamino-6-hydroxy-4-(5-phosphoribosylamino)-pyrimidine + H2O = 2,5,6-triamino-4-hydroxypyrimidine + D-ribose 5-phosphate</text>
        <dbReference type="Rhea" id="RHEA:23436"/>
        <dbReference type="ChEBI" id="CHEBI:15377"/>
        <dbReference type="ChEBI" id="CHEBI:58614"/>
        <dbReference type="ChEBI" id="CHEBI:78346"/>
        <dbReference type="ChEBI" id="CHEBI:137796"/>
    </reaction>
</comment>
<evidence type="ECO:0000259" key="3">
    <source>
        <dbReference type="Pfam" id="PF08719"/>
    </source>
</evidence>
<organism evidence="4 5">
    <name type="scientific">Thalassoglobus neptunius</name>
    <dbReference type="NCBI Taxonomy" id="1938619"/>
    <lineage>
        <taxon>Bacteria</taxon>
        <taxon>Pseudomonadati</taxon>
        <taxon>Planctomycetota</taxon>
        <taxon>Planctomycetia</taxon>
        <taxon>Planctomycetales</taxon>
        <taxon>Planctomycetaceae</taxon>
        <taxon>Thalassoglobus</taxon>
    </lineage>
</organism>
<proteinExistence type="predicted"/>
<dbReference type="SUPFAM" id="SSF143990">
    <property type="entry name" value="YbiA-like"/>
    <property type="match status" value="1"/>
</dbReference>
<dbReference type="InterPro" id="IPR012816">
    <property type="entry name" value="NADAR"/>
</dbReference>
<reference evidence="4 5" key="1">
    <citation type="submission" date="2019-02" db="EMBL/GenBank/DDBJ databases">
        <title>Deep-cultivation of Planctomycetes and their phenomic and genomic characterization uncovers novel biology.</title>
        <authorList>
            <person name="Wiegand S."/>
            <person name="Jogler M."/>
            <person name="Boedeker C."/>
            <person name="Pinto D."/>
            <person name="Vollmers J."/>
            <person name="Rivas-Marin E."/>
            <person name="Kohn T."/>
            <person name="Peeters S.H."/>
            <person name="Heuer A."/>
            <person name="Rast P."/>
            <person name="Oberbeckmann S."/>
            <person name="Bunk B."/>
            <person name="Jeske O."/>
            <person name="Meyerdierks A."/>
            <person name="Storesund J.E."/>
            <person name="Kallscheuer N."/>
            <person name="Luecker S."/>
            <person name="Lage O.M."/>
            <person name="Pohl T."/>
            <person name="Merkel B.J."/>
            <person name="Hornburger P."/>
            <person name="Mueller R.-W."/>
            <person name="Bruemmer F."/>
            <person name="Labrenz M."/>
            <person name="Spormann A.M."/>
            <person name="Op Den Camp H."/>
            <person name="Overmann J."/>
            <person name="Amann R."/>
            <person name="Jetten M.S.M."/>
            <person name="Mascher T."/>
            <person name="Medema M.H."/>
            <person name="Devos D.P."/>
            <person name="Kaster A.-K."/>
            <person name="Ovreas L."/>
            <person name="Rohde M."/>
            <person name="Galperin M.Y."/>
            <person name="Jogler C."/>
        </authorList>
    </citation>
    <scope>NUCLEOTIDE SEQUENCE [LARGE SCALE GENOMIC DNA]</scope>
    <source>
        <strain evidence="4 5">KOR42</strain>
    </source>
</reference>
<feature type="domain" description="NADAR" evidence="3">
    <location>
        <begin position="37"/>
        <end position="180"/>
    </location>
</feature>
<evidence type="ECO:0000313" key="4">
    <source>
        <dbReference type="EMBL" id="TWT55473.1"/>
    </source>
</evidence>
<keyword evidence="5" id="KW-1185">Reference proteome</keyword>
<evidence type="ECO:0000256" key="1">
    <source>
        <dbReference type="ARBA" id="ARBA00000022"/>
    </source>
</evidence>
<name>A0A5C5WZY9_9PLAN</name>
<dbReference type="Proteomes" id="UP000317243">
    <property type="component" value="Unassembled WGS sequence"/>
</dbReference>
<comment type="caution">
    <text evidence="4">The sequence shown here is derived from an EMBL/GenBank/DDBJ whole genome shotgun (WGS) entry which is preliminary data.</text>
</comment>
<protein>
    <submittedName>
        <fullName evidence="4">Swarming motility protein YbiA</fullName>
    </submittedName>
</protein>
<dbReference type="AlphaFoldDB" id="A0A5C5WZY9"/>
<dbReference type="CDD" id="cd15457">
    <property type="entry name" value="NADAR"/>
    <property type="match status" value="1"/>
</dbReference>
<accession>A0A5C5WZY9</accession>